<evidence type="ECO:0000313" key="2">
    <source>
        <dbReference type="EMBL" id="CAC5411130.1"/>
    </source>
</evidence>
<keyword evidence="3" id="KW-1185">Reference proteome</keyword>
<protein>
    <recommendedName>
        <fullName evidence="1">Mutator-like transposase domain-containing protein</fullName>
    </recommendedName>
</protein>
<name>A0A6J8DWH0_MYTCO</name>
<dbReference type="InterPro" id="IPR049012">
    <property type="entry name" value="Mutator_transp_dom"/>
</dbReference>
<evidence type="ECO:0000313" key="3">
    <source>
        <dbReference type="Proteomes" id="UP000507470"/>
    </source>
</evidence>
<dbReference type="Proteomes" id="UP000507470">
    <property type="component" value="Unassembled WGS sequence"/>
</dbReference>
<dbReference type="Gene3D" id="3.30.420.10">
    <property type="entry name" value="Ribonuclease H-like superfamily/Ribonuclease H"/>
    <property type="match status" value="1"/>
</dbReference>
<dbReference type="AlphaFoldDB" id="A0A6J8DWH0"/>
<sequence length="548" mass="61281">MVILLILIIGTATGYDLKCPANAEWRLRANVSCHSEDKYVCLFHLLENKYEDNCLGSDRSSIGSKLVFQPLFNLAVCNSGRYQPIVFTTHGNSGCIFLKSKCDDEGQVVYSNGSFTNDTSCQCDYTKGYTFVSKPKHSCFCLPSEEDCSCFRAKCSNLSSDYQCITDGHLKAKTTCQEIHQQMSHNKPNLTVNYINSNMSSFQHDHTYQSSASFDEINDLYFSGKLKRIGYTRHVVDIETFFENMKCTKCDTTLKLKDGIGILPAGLCGHLIVRCFNCNDFVRVAMGKTDNSSHGPRIFDVDTKLATGMYHSGIGPIQLNNLFTSLNLPNVSESLIRRRCEEVGPILEHLAQQSVGNALFEEGMLSKTCTLQADNDDRNAIHAIASGSKTATTLSGIPSTDNTNSVCEPVNLQRLKLKSQRSSETRSHEIREGDTYCSNVIGRQSSITEISAVSEELELNRYATPTQEIAEDASRVTGMGFNTATNELLYNDEPVTHKHPQQVLLDFIQFLMSLCDSDKNIVLTGHNNRRFDSSILFNQLKFFKLWNH</sequence>
<dbReference type="Pfam" id="PF20700">
    <property type="entry name" value="Mutator"/>
    <property type="match status" value="1"/>
</dbReference>
<dbReference type="InterPro" id="IPR036397">
    <property type="entry name" value="RNaseH_sf"/>
</dbReference>
<dbReference type="EMBL" id="CACVKT020007831">
    <property type="protein sequence ID" value="CAC5411130.1"/>
    <property type="molecule type" value="Genomic_DNA"/>
</dbReference>
<dbReference type="OrthoDB" id="6090904at2759"/>
<dbReference type="InterPro" id="IPR012337">
    <property type="entry name" value="RNaseH-like_sf"/>
</dbReference>
<reference evidence="2 3" key="1">
    <citation type="submission" date="2020-06" db="EMBL/GenBank/DDBJ databases">
        <authorList>
            <person name="Li R."/>
            <person name="Bekaert M."/>
        </authorList>
    </citation>
    <scope>NUCLEOTIDE SEQUENCE [LARGE SCALE GENOMIC DNA]</scope>
    <source>
        <strain evidence="3">wild</strain>
    </source>
</reference>
<gene>
    <name evidence="2" type="ORF">MCOR_44254</name>
</gene>
<evidence type="ECO:0000259" key="1">
    <source>
        <dbReference type="Pfam" id="PF20700"/>
    </source>
</evidence>
<dbReference type="SUPFAM" id="SSF53098">
    <property type="entry name" value="Ribonuclease H-like"/>
    <property type="match status" value="1"/>
</dbReference>
<accession>A0A6J8DWH0</accession>
<organism evidence="2 3">
    <name type="scientific">Mytilus coruscus</name>
    <name type="common">Sea mussel</name>
    <dbReference type="NCBI Taxonomy" id="42192"/>
    <lineage>
        <taxon>Eukaryota</taxon>
        <taxon>Metazoa</taxon>
        <taxon>Spiralia</taxon>
        <taxon>Lophotrochozoa</taxon>
        <taxon>Mollusca</taxon>
        <taxon>Bivalvia</taxon>
        <taxon>Autobranchia</taxon>
        <taxon>Pteriomorphia</taxon>
        <taxon>Mytilida</taxon>
        <taxon>Mytiloidea</taxon>
        <taxon>Mytilidae</taxon>
        <taxon>Mytilinae</taxon>
        <taxon>Mytilus</taxon>
    </lineage>
</organism>
<proteinExistence type="predicted"/>
<feature type="domain" description="Mutator-like transposase" evidence="1">
    <location>
        <begin position="238"/>
        <end position="375"/>
    </location>
</feature>
<dbReference type="GO" id="GO:0003676">
    <property type="term" value="F:nucleic acid binding"/>
    <property type="evidence" value="ECO:0007669"/>
    <property type="project" value="InterPro"/>
</dbReference>